<dbReference type="OrthoDB" id="60843at2759"/>
<dbReference type="InterPro" id="IPR036457">
    <property type="entry name" value="PPM-type-like_dom_sf"/>
</dbReference>
<dbReference type="EC" id="3.1.3.16" evidence="1"/>
<reference evidence="3 4" key="1">
    <citation type="submission" date="2019-04" db="EMBL/GenBank/DDBJ databases">
        <title>Comparative genomics and transcriptomics to analyze fruiting body development in filamentous ascomycetes.</title>
        <authorList>
            <consortium name="DOE Joint Genome Institute"/>
            <person name="Lutkenhaus R."/>
            <person name="Traeger S."/>
            <person name="Breuer J."/>
            <person name="Kuo A."/>
            <person name="Lipzen A."/>
            <person name="Pangilinan J."/>
            <person name="Dilworth D."/>
            <person name="Sandor L."/>
            <person name="Poggeler S."/>
            <person name="Barry K."/>
            <person name="Grigoriev I.V."/>
            <person name="Nowrousian M."/>
        </authorList>
    </citation>
    <scope>NUCLEOTIDE SEQUENCE [LARGE SCALE GENOMIC DNA]</scope>
    <source>
        <strain evidence="3 4">CBS 389.68</strain>
    </source>
</reference>
<feature type="domain" description="PPM-type phosphatase" evidence="2">
    <location>
        <begin position="110"/>
        <end position="395"/>
    </location>
</feature>
<keyword evidence="1" id="KW-0460">Magnesium</keyword>
<evidence type="ECO:0000259" key="2">
    <source>
        <dbReference type="PROSITE" id="PS51746"/>
    </source>
</evidence>
<dbReference type="Gene3D" id="3.60.40.10">
    <property type="entry name" value="PPM-type phosphatase domain"/>
    <property type="match status" value="1"/>
</dbReference>
<keyword evidence="1" id="KW-0479">Metal-binding</keyword>
<dbReference type="Proteomes" id="UP000298138">
    <property type="component" value="Unassembled WGS sequence"/>
</dbReference>
<dbReference type="InterPro" id="IPR039123">
    <property type="entry name" value="PPTC7"/>
</dbReference>
<sequence>MPCTALRSLPRFGLRGPVLAPRTPITSVSSITASSRFSHSPSLSSRPRLLALPLPPRITPIRCYAIAPISKPADLKEQTYRYAISAAFSGKGKRFMRDRNVYRFIPKETPTTHAEEQKRLQAFAGQDAFFVSRMRSDGAVAVGVADGVGGYDEAGINSADFSQGLCSEMSVAAKNTKDCSNPQMILSVGYKQVLHEDKVPGGASTASVGVLRPNGKLAAANLGDSGFIIVRHGKVVYASPAQTHYFNCPLQLSVIPKTIRAHIDKFGGSPYSDSPQDADVSTHDLQNGDVILFATDGIWDNLSHQDLLNIISEESNKAGVWQQGKEGTVPADDLASKVDEDLVASLVAKIVEVAKSRSHNTRIDGPFAKEVQRLYPGENYHGGKVDDICAVCAVVVQA</sequence>
<proteinExistence type="inferred from homology"/>
<evidence type="ECO:0000256" key="1">
    <source>
        <dbReference type="RuleBase" id="RU366020"/>
    </source>
</evidence>
<dbReference type="GO" id="GO:0004722">
    <property type="term" value="F:protein serine/threonine phosphatase activity"/>
    <property type="evidence" value="ECO:0007669"/>
    <property type="project" value="UniProtKB-EC"/>
</dbReference>
<keyword evidence="1" id="KW-0378">Hydrolase</keyword>
<dbReference type="SMART" id="SM00331">
    <property type="entry name" value="PP2C_SIG"/>
    <property type="match status" value="1"/>
</dbReference>
<keyword evidence="1" id="KW-0464">Manganese</keyword>
<keyword evidence="1" id="KW-0904">Protein phosphatase</keyword>
<dbReference type="SUPFAM" id="SSF81606">
    <property type="entry name" value="PP2C-like"/>
    <property type="match status" value="1"/>
</dbReference>
<dbReference type="AlphaFoldDB" id="A0A4S2MKH4"/>
<dbReference type="PANTHER" id="PTHR12320:SF1">
    <property type="entry name" value="PROTEIN PHOSPHATASE PTC7 HOMOLOG"/>
    <property type="match status" value="1"/>
</dbReference>
<evidence type="ECO:0000313" key="4">
    <source>
        <dbReference type="Proteomes" id="UP000298138"/>
    </source>
</evidence>
<gene>
    <name evidence="3" type="ORF">EX30DRAFT_366769</name>
</gene>
<protein>
    <recommendedName>
        <fullName evidence="1">Protein phosphatase</fullName>
        <ecNumber evidence="1">3.1.3.16</ecNumber>
    </recommendedName>
</protein>
<dbReference type="SMART" id="SM00332">
    <property type="entry name" value="PP2Cc"/>
    <property type="match status" value="1"/>
</dbReference>
<evidence type="ECO:0000313" key="3">
    <source>
        <dbReference type="EMBL" id="TGZ77403.1"/>
    </source>
</evidence>
<accession>A0A4S2MKH4</accession>
<organism evidence="3 4">
    <name type="scientific">Ascodesmis nigricans</name>
    <dbReference type="NCBI Taxonomy" id="341454"/>
    <lineage>
        <taxon>Eukaryota</taxon>
        <taxon>Fungi</taxon>
        <taxon>Dikarya</taxon>
        <taxon>Ascomycota</taxon>
        <taxon>Pezizomycotina</taxon>
        <taxon>Pezizomycetes</taxon>
        <taxon>Pezizales</taxon>
        <taxon>Ascodesmidaceae</taxon>
        <taxon>Ascodesmis</taxon>
    </lineage>
</organism>
<comment type="catalytic activity">
    <reaction evidence="1">
        <text>O-phospho-L-threonyl-[protein] + H2O = L-threonyl-[protein] + phosphate</text>
        <dbReference type="Rhea" id="RHEA:47004"/>
        <dbReference type="Rhea" id="RHEA-COMP:11060"/>
        <dbReference type="Rhea" id="RHEA-COMP:11605"/>
        <dbReference type="ChEBI" id="CHEBI:15377"/>
        <dbReference type="ChEBI" id="CHEBI:30013"/>
        <dbReference type="ChEBI" id="CHEBI:43474"/>
        <dbReference type="ChEBI" id="CHEBI:61977"/>
        <dbReference type="EC" id="3.1.3.16"/>
    </reaction>
</comment>
<dbReference type="GO" id="GO:0046872">
    <property type="term" value="F:metal ion binding"/>
    <property type="evidence" value="ECO:0007669"/>
    <property type="project" value="UniProtKB-UniRule"/>
</dbReference>
<comment type="catalytic activity">
    <reaction evidence="1">
        <text>O-phospho-L-seryl-[protein] + H2O = L-seryl-[protein] + phosphate</text>
        <dbReference type="Rhea" id="RHEA:20629"/>
        <dbReference type="Rhea" id="RHEA-COMP:9863"/>
        <dbReference type="Rhea" id="RHEA-COMP:11604"/>
        <dbReference type="ChEBI" id="CHEBI:15377"/>
        <dbReference type="ChEBI" id="CHEBI:29999"/>
        <dbReference type="ChEBI" id="CHEBI:43474"/>
        <dbReference type="ChEBI" id="CHEBI:83421"/>
        <dbReference type="EC" id="3.1.3.16"/>
    </reaction>
</comment>
<comment type="cofactor">
    <cofactor evidence="1">
        <name>Mn(2+)</name>
        <dbReference type="ChEBI" id="CHEBI:29035"/>
    </cofactor>
</comment>
<dbReference type="InterPro" id="IPR001932">
    <property type="entry name" value="PPM-type_phosphatase-like_dom"/>
</dbReference>
<comment type="cofactor">
    <cofactor evidence="1">
        <name>Mg(2+)</name>
        <dbReference type="ChEBI" id="CHEBI:18420"/>
    </cofactor>
</comment>
<dbReference type="PANTHER" id="PTHR12320">
    <property type="entry name" value="PROTEIN PHOSPHATASE 2C"/>
    <property type="match status" value="1"/>
</dbReference>
<dbReference type="PROSITE" id="PS51746">
    <property type="entry name" value="PPM_2"/>
    <property type="match status" value="1"/>
</dbReference>
<dbReference type="EMBL" id="ML220154">
    <property type="protein sequence ID" value="TGZ77403.1"/>
    <property type="molecule type" value="Genomic_DNA"/>
</dbReference>
<keyword evidence="4" id="KW-1185">Reference proteome</keyword>
<comment type="similarity">
    <text evidence="1">Belongs to the PP2C family.</text>
</comment>
<name>A0A4S2MKH4_9PEZI</name>
<dbReference type="FunCoup" id="A0A4S2MKH4">
    <property type="interactions" value="648"/>
</dbReference>
<dbReference type="InParanoid" id="A0A4S2MKH4"/>
<dbReference type="STRING" id="341454.A0A4S2MKH4"/>